<name>A0A4Y2FTC5_ARAVE</name>
<protein>
    <submittedName>
        <fullName evidence="2">Uncharacterized protein</fullName>
    </submittedName>
</protein>
<dbReference type="Proteomes" id="UP000499080">
    <property type="component" value="Unassembled WGS sequence"/>
</dbReference>
<evidence type="ECO:0000313" key="3">
    <source>
        <dbReference type="Proteomes" id="UP000499080"/>
    </source>
</evidence>
<proteinExistence type="predicted"/>
<keyword evidence="3" id="KW-1185">Reference proteome</keyword>
<dbReference type="AlphaFoldDB" id="A0A4Y2FTC5"/>
<gene>
    <name evidence="2" type="ORF">AVEN_166233_1</name>
</gene>
<dbReference type="EMBL" id="BGPR01001044">
    <property type="protein sequence ID" value="GBM43836.1"/>
    <property type="molecule type" value="Genomic_DNA"/>
</dbReference>
<accession>A0A4Y2FTC5</accession>
<evidence type="ECO:0000256" key="1">
    <source>
        <dbReference type="SAM" id="MobiDB-lite"/>
    </source>
</evidence>
<evidence type="ECO:0000313" key="2">
    <source>
        <dbReference type="EMBL" id="GBM43836.1"/>
    </source>
</evidence>
<sequence>MCRRSIHEAKCSERDRDDGSFETSVLLRKPPGKSVWRRLAEKGLHTLRPSSNHHIASHILWEQEHRSRNKIGARYSSLMI</sequence>
<feature type="region of interest" description="Disordered" evidence="1">
    <location>
        <begin position="1"/>
        <end position="24"/>
    </location>
</feature>
<reference evidence="2 3" key="1">
    <citation type="journal article" date="2019" name="Sci. Rep.">
        <title>Orb-weaving spider Araneus ventricosus genome elucidates the spidroin gene catalogue.</title>
        <authorList>
            <person name="Kono N."/>
            <person name="Nakamura H."/>
            <person name="Ohtoshi R."/>
            <person name="Moran D.A.P."/>
            <person name="Shinohara A."/>
            <person name="Yoshida Y."/>
            <person name="Fujiwara M."/>
            <person name="Mori M."/>
            <person name="Tomita M."/>
            <person name="Arakawa K."/>
        </authorList>
    </citation>
    <scope>NUCLEOTIDE SEQUENCE [LARGE SCALE GENOMIC DNA]</scope>
</reference>
<comment type="caution">
    <text evidence="2">The sequence shown here is derived from an EMBL/GenBank/DDBJ whole genome shotgun (WGS) entry which is preliminary data.</text>
</comment>
<organism evidence="2 3">
    <name type="scientific">Araneus ventricosus</name>
    <name type="common">Orbweaver spider</name>
    <name type="synonym">Epeira ventricosa</name>
    <dbReference type="NCBI Taxonomy" id="182803"/>
    <lineage>
        <taxon>Eukaryota</taxon>
        <taxon>Metazoa</taxon>
        <taxon>Ecdysozoa</taxon>
        <taxon>Arthropoda</taxon>
        <taxon>Chelicerata</taxon>
        <taxon>Arachnida</taxon>
        <taxon>Araneae</taxon>
        <taxon>Araneomorphae</taxon>
        <taxon>Entelegynae</taxon>
        <taxon>Araneoidea</taxon>
        <taxon>Araneidae</taxon>
        <taxon>Araneus</taxon>
    </lineage>
</organism>
<feature type="compositionally biased region" description="Basic and acidic residues" evidence="1">
    <location>
        <begin position="1"/>
        <end position="19"/>
    </location>
</feature>